<proteinExistence type="predicted"/>
<organism evidence="3 4">
    <name type="scientific">Crotalaria pallida</name>
    <name type="common">Smooth rattlebox</name>
    <name type="synonym">Crotalaria striata</name>
    <dbReference type="NCBI Taxonomy" id="3830"/>
    <lineage>
        <taxon>Eukaryota</taxon>
        <taxon>Viridiplantae</taxon>
        <taxon>Streptophyta</taxon>
        <taxon>Embryophyta</taxon>
        <taxon>Tracheophyta</taxon>
        <taxon>Spermatophyta</taxon>
        <taxon>Magnoliopsida</taxon>
        <taxon>eudicotyledons</taxon>
        <taxon>Gunneridae</taxon>
        <taxon>Pentapetalae</taxon>
        <taxon>rosids</taxon>
        <taxon>fabids</taxon>
        <taxon>Fabales</taxon>
        <taxon>Fabaceae</taxon>
        <taxon>Papilionoideae</taxon>
        <taxon>50 kb inversion clade</taxon>
        <taxon>genistoids sensu lato</taxon>
        <taxon>core genistoids</taxon>
        <taxon>Crotalarieae</taxon>
        <taxon>Crotalaria</taxon>
    </lineage>
</organism>
<feature type="region of interest" description="Disordered" evidence="1">
    <location>
        <begin position="158"/>
        <end position="203"/>
    </location>
</feature>
<feature type="transmembrane region" description="Helical" evidence="2">
    <location>
        <begin position="21"/>
        <end position="42"/>
    </location>
</feature>
<accession>A0AAN9IMD1</accession>
<gene>
    <name evidence="3" type="ORF">RIF29_11626</name>
</gene>
<evidence type="ECO:0000256" key="1">
    <source>
        <dbReference type="SAM" id="MobiDB-lite"/>
    </source>
</evidence>
<feature type="compositionally biased region" description="Acidic residues" evidence="1">
    <location>
        <begin position="185"/>
        <end position="195"/>
    </location>
</feature>
<dbReference type="AlphaFoldDB" id="A0AAN9IMD1"/>
<keyword evidence="4" id="KW-1185">Reference proteome</keyword>
<dbReference type="Proteomes" id="UP001372338">
    <property type="component" value="Unassembled WGS sequence"/>
</dbReference>
<evidence type="ECO:0000313" key="3">
    <source>
        <dbReference type="EMBL" id="KAK7282669.1"/>
    </source>
</evidence>
<feature type="compositionally biased region" description="Basic and acidic residues" evidence="1">
    <location>
        <begin position="158"/>
        <end position="181"/>
    </location>
</feature>
<protein>
    <submittedName>
        <fullName evidence="3">Uncharacterized protein</fullName>
    </submittedName>
</protein>
<dbReference type="EMBL" id="JAYWIO010000002">
    <property type="protein sequence ID" value="KAK7282669.1"/>
    <property type="molecule type" value="Genomic_DNA"/>
</dbReference>
<keyword evidence="2" id="KW-1133">Transmembrane helix</keyword>
<reference evidence="3 4" key="1">
    <citation type="submission" date="2024-01" db="EMBL/GenBank/DDBJ databases">
        <title>The genomes of 5 underutilized Papilionoideae crops provide insights into root nodulation and disease resistanc.</title>
        <authorList>
            <person name="Yuan L."/>
        </authorList>
    </citation>
    <scope>NUCLEOTIDE SEQUENCE [LARGE SCALE GENOMIC DNA]</scope>
    <source>
        <strain evidence="3">ZHUSHIDOU_FW_LH</strain>
        <tissue evidence="3">Leaf</tissue>
    </source>
</reference>
<keyword evidence="2" id="KW-0812">Transmembrane</keyword>
<comment type="caution">
    <text evidence="3">The sequence shown here is derived from an EMBL/GenBank/DDBJ whole genome shotgun (WGS) entry which is preliminary data.</text>
</comment>
<evidence type="ECO:0000256" key="2">
    <source>
        <dbReference type="SAM" id="Phobius"/>
    </source>
</evidence>
<name>A0AAN9IMD1_CROPI</name>
<sequence length="203" mass="22991">MVTGKNSRGEGRKSSRYCSTFSLAVLVAFCFVGLWIAMSSIVQMQNLLNSVILLSDPIYKGKHIVSESSSREIKDRLGIENVSDNTAEENQQAVVWDSLGERHELEKSSTNTMEESYQMRLVKQSIEEKEADRNFNLEFVESEKLGAQVNDDELRSAETLDERKSVMSIKDNKLGTEKSRGEITQQDEMDGETEEDKIKKNLP</sequence>
<keyword evidence="2" id="KW-0472">Membrane</keyword>
<evidence type="ECO:0000313" key="4">
    <source>
        <dbReference type="Proteomes" id="UP001372338"/>
    </source>
</evidence>